<evidence type="ECO:0000256" key="2">
    <source>
        <dbReference type="ARBA" id="ARBA00023125"/>
    </source>
</evidence>
<evidence type="ECO:0000313" key="6">
    <source>
        <dbReference type="EMBL" id="KFX44454.1"/>
    </source>
</evidence>
<dbReference type="AlphaFoldDB" id="A0A093V390"/>
<keyword evidence="2" id="KW-0238">DNA-binding</keyword>
<dbReference type="eggNOG" id="ENOG502SX45">
    <property type="taxonomic scope" value="Eukaryota"/>
</dbReference>
<keyword evidence="4" id="KW-0539">Nucleus</keyword>
<reference evidence="6" key="2">
    <citation type="journal article" date="2014" name="PLoS Genet.">
        <title>Signature gene expression reveals novel clues to the molecular mechanisms of dimorphic transition in Penicillium marneffei.</title>
        <authorList>
            <person name="Yang E."/>
            <person name="Wang G."/>
            <person name="Cai J."/>
            <person name="Woo P.C."/>
            <person name="Lau S.K."/>
            <person name="Yuen K.-Y."/>
            <person name="Chow W.-N."/>
            <person name="Lin X."/>
        </authorList>
    </citation>
    <scope>NUCLEOTIDE SEQUENCE</scope>
    <source>
        <strain evidence="6">PM1</strain>
    </source>
</reference>
<organism evidence="6">
    <name type="scientific">Talaromyces marneffei PM1</name>
    <dbReference type="NCBI Taxonomy" id="1077442"/>
    <lineage>
        <taxon>Eukaryota</taxon>
        <taxon>Fungi</taxon>
        <taxon>Dikarya</taxon>
        <taxon>Ascomycota</taxon>
        <taxon>Pezizomycotina</taxon>
        <taxon>Eurotiomycetes</taxon>
        <taxon>Eurotiomycetidae</taxon>
        <taxon>Eurotiales</taxon>
        <taxon>Trichocomaceae</taxon>
        <taxon>Talaromyces</taxon>
        <taxon>Talaromyces sect. Talaromyces</taxon>
    </lineage>
</organism>
<evidence type="ECO:0000259" key="5">
    <source>
        <dbReference type="PROSITE" id="PS50048"/>
    </source>
</evidence>
<evidence type="ECO:0000256" key="3">
    <source>
        <dbReference type="ARBA" id="ARBA00023163"/>
    </source>
</evidence>
<evidence type="ECO:0000256" key="4">
    <source>
        <dbReference type="ARBA" id="ARBA00023242"/>
    </source>
</evidence>
<dbReference type="HOGENOM" id="CLU_036113_0_0_1"/>
<dbReference type="InterPro" id="IPR001138">
    <property type="entry name" value="Zn2Cys6_DnaBD"/>
</dbReference>
<dbReference type="SUPFAM" id="SSF57701">
    <property type="entry name" value="Zn2/Cys6 DNA-binding domain"/>
    <property type="match status" value="1"/>
</dbReference>
<accession>A0A093V390</accession>
<comment type="caution">
    <text evidence="6">The sequence shown here is derived from an EMBL/GenBank/DDBJ whole genome shotgun (WGS) entry which is preliminary data.</text>
</comment>
<dbReference type="GO" id="GO:0003677">
    <property type="term" value="F:DNA binding"/>
    <property type="evidence" value="ECO:0007669"/>
    <property type="project" value="UniProtKB-KW"/>
</dbReference>
<dbReference type="PROSITE" id="PS50048">
    <property type="entry name" value="ZN2_CY6_FUNGAL_2"/>
    <property type="match status" value="1"/>
</dbReference>
<name>A0A093V390_TALMA</name>
<dbReference type="Gene3D" id="4.10.240.10">
    <property type="entry name" value="Zn(2)-C6 fungal-type DNA-binding domain"/>
    <property type="match status" value="1"/>
</dbReference>
<dbReference type="EMBL" id="JPOX01000028">
    <property type="protein sequence ID" value="KFX44454.1"/>
    <property type="molecule type" value="Genomic_DNA"/>
</dbReference>
<sequence length="462" mass="51903">MEVSVTRRNGRNPKLRTACDRCYQLKERCERTTTSVLCARCERLGLDCATIRPVRPVGRRVKHENQVSKLASGKRRKLQHHQHDIDSIDACLDNPEEKELLQFLLGQTDSMDNYVVCPSFQAEQQHSLAAQLPTALPLLKDAYLACAITIKQLQSDNVADTDANSSIRYITKAMSALHSLSTSCSENAILCQTLGSMLAFSIYSVIGVGVPEICKYCLDTANPSVETGTTISRTNKGSWESFLVLLETMDCLVHRQKPTVRIQTPASGVVDRHLGLCLPLMPYYYDLCVINNSLAHSTDLAASALLQKQLNDIQSVVESWQPSNMDQLVGQFDSTEIAHLLAQAKVYRLGALLVGHRLRYRLGEEDSQAAIWSKEIIMELEMAYQVTKRCVRFVTLPFIVAAVEVRDKTSRSKTLKLVDDCVDQYAPTLKKATKKFLCNVWRERDSNFTGYCARFLRQGSLW</sequence>
<reference key="1">
    <citation type="journal article" date="2014" name="PLoS Genet.">
        <title>Signature Gene Expression Reveals Novel Clues to the Molecular Mechanisms of Dimorphic Transition in Penicillium marneffei.</title>
        <authorList>
            <person name="Yang E."/>
            <person name="Wang G."/>
            <person name="Cai J."/>
            <person name="Woo P.C."/>
            <person name="Lau S.K."/>
            <person name="Yuen K.-Y."/>
            <person name="Chow W.-N."/>
            <person name="Lin X."/>
        </authorList>
    </citation>
    <scope>NUCLEOTIDE SEQUENCE [LARGE SCALE GENOMIC DNA]</scope>
    <source>
        <strain>PM1</strain>
    </source>
</reference>
<dbReference type="GO" id="GO:0008270">
    <property type="term" value="F:zinc ion binding"/>
    <property type="evidence" value="ECO:0007669"/>
    <property type="project" value="InterPro"/>
</dbReference>
<dbReference type="CDD" id="cd00067">
    <property type="entry name" value="GAL4"/>
    <property type="match status" value="1"/>
</dbReference>
<keyword evidence="1" id="KW-0805">Transcription regulation</keyword>
<evidence type="ECO:0000256" key="1">
    <source>
        <dbReference type="ARBA" id="ARBA00023015"/>
    </source>
</evidence>
<dbReference type="InterPro" id="IPR036864">
    <property type="entry name" value="Zn2-C6_fun-type_DNA-bd_sf"/>
</dbReference>
<proteinExistence type="predicted"/>
<dbReference type="GO" id="GO:0000981">
    <property type="term" value="F:DNA-binding transcription factor activity, RNA polymerase II-specific"/>
    <property type="evidence" value="ECO:0007669"/>
    <property type="project" value="InterPro"/>
</dbReference>
<protein>
    <submittedName>
        <fullName evidence="6">Transcription factor ACEII</fullName>
    </submittedName>
</protein>
<feature type="domain" description="Zn(2)-C6 fungal-type" evidence="5">
    <location>
        <begin position="18"/>
        <end position="50"/>
    </location>
</feature>
<dbReference type="Pfam" id="PF00172">
    <property type="entry name" value="Zn_clus"/>
    <property type="match status" value="1"/>
</dbReference>
<gene>
    <name evidence="6" type="ORF">GQ26_0280530</name>
</gene>
<keyword evidence="3" id="KW-0804">Transcription</keyword>